<dbReference type="Pfam" id="PF00753">
    <property type="entry name" value="Lactamase_B"/>
    <property type="match status" value="1"/>
</dbReference>
<dbReference type="PANTHER" id="PTHR23131">
    <property type="entry name" value="ENDORIBONUCLEASE LACTB2"/>
    <property type="match status" value="1"/>
</dbReference>
<reference evidence="2 3" key="1">
    <citation type="journal article" date="2012" name="J. Bacteriol.">
        <title>Genome Sequence of the Antarctic Psychrophile Bacterium Planococcus antarcticus DSM 14505.</title>
        <authorList>
            <person name="Margolles A."/>
            <person name="Gueimonde M."/>
            <person name="Sanchez B."/>
        </authorList>
    </citation>
    <scope>NUCLEOTIDE SEQUENCE [LARGE SCALE GENOMIC DNA]</scope>
    <source>
        <strain evidence="2 3">DSM 14505</strain>
    </source>
</reference>
<proteinExistence type="predicted"/>
<dbReference type="SUPFAM" id="SSF56281">
    <property type="entry name" value="Metallo-hydrolase/oxidoreductase"/>
    <property type="match status" value="1"/>
</dbReference>
<dbReference type="InterPro" id="IPR048933">
    <property type="entry name" value="B_lactamase-like_C"/>
</dbReference>
<dbReference type="CDD" id="cd07725">
    <property type="entry name" value="TTHA1429-like_MBL-fold"/>
    <property type="match status" value="1"/>
</dbReference>
<dbReference type="Gene3D" id="1.10.10.10">
    <property type="entry name" value="Winged helix-like DNA-binding domain superfamily/Winged helix DNA-binding domain"/>
    <property type="match status" value="1"/>
</dbReference>
<accession>A0AA87LTH5</accession>
<evidence type="ECO:0000259" key="1">
    <source>
        <dbReference type="SMART" id="SM00849"/>
    </source>
</evidence>
<dbReference type="InterPro" id="IPR001279">
    <property type="entry name" value="Metallo-B-lactamas"/>
</dbReference>
<sequence>MTPPLANRELENAAMLEKLGVEPVRIELPFRLDHVNCFMAENDHGWTVIDAGLNNDRTREVWSDKLGDKKVTDILVTHYHPDHFGYAGGLQEKTGARVWMTEIDAQVGMAAWSASFLESIPGNYRTSGISEEQVAQMAKNTEEFKPLVSPLPQIDQYLKEGDSVKIGHFEYRVICTPGHSDGMICFYNEEQKTLFSADHILPKITPNISYWFHGNDDPLASYLSSLKKVRELDAEFVIPSHGKPFYGANQRIDELLTHHDIRLDETLETVQQALSIFEACEMLFHRPLTVHEMRFAVGETLAHLEYLRHRKECTRIMDNGIWRYEKV</sequence>
<dbReference type="AlphaFoldDB" id="A0AA87LTH5"/>
<dbReference type="PANTHER" id="PTHR23131:SF4">
    <property type="entry name" value="METALLO-BETA-LACTAMASE SUPERFAMILY POTEIN"/>
    <property type="match status" value="1"/>
</dbReference>
<comment type="caution">
    <text evidence="2">The sequence shown here is derived from an EMBL/GenBank/DDBJ whole genome shotgun (WGS) entry which is preliminary data.</text>
</comment>
<evidence type="ECO:0000313" key="2">
    <source>
        <dbReference type="EMBL" id="EIM07274.1"/>
    </source>
</evidence>
<evidence type="ECO:0000313" key="3">
    <source>
        <dbReference type="Proteomes" id="UP000004725"/>
    </source>
</evidence>
<dbReference type="InterPro" id="IPR036866">
    <property type="entry name" value="RibonucZ/Hydroxyglut_hydro"/>
</dbReference>
<protein>
    <recommendedName>
        <fullName evidence="1">Metallo-beta-lactamase domain-containing protein</fullName>
    </recommendedName>
</protein>
<dbReference type="SMART" id="SM00849">
    <property type="entry name" value="Lactamase_B"/>
    <property type="match status" value="1"/>
</dbReference>
<dbReference type="InterPro" id="IPR050662">
    <property type="entry name" value="Sec-metab_biosynth-thioest"/>
</dbReference>
<dbReference type="EMBL" id="AJYB01000018">
    <property type="protein sequence ID" value="EIM07274.1"/>
    <property type="molecule type" value="Genomic_DNA"/>
</dbReference>
<feature type="domain" description="Metallo-beta-lactamase" evidence="1">
    <location>
        <begin position="34"/>
        <end position="241"/>
    </location>
</feature>
<organism evidence="2 3">
    <name type="scientific">Planococcus antarcticus DSM 14505</name>
    <dbReference type="NCBI Taxonomy" id="1185653"/>
    <lineage>
        <taxon>Bacteria</taxon>
        <taxon>Bacillati</taxon>
        <taxon>Bacillota</taxon>
        <taxon>Bacilli</taxon>
        <taxon>Bacillales</taxon>
        <taxon>Caryophanaceae</taxon>
        <taxon>Planococcus</taxon>
    </lineage>
</organism>
<dbReference type="RefSeq" id="WP_006829353.1">
    <property type="nucleotide sequence ID" value="NZ_AJYB01000018.1"/>
</dbReference>
<dbReference type="Gene3D" id="3.60.15.10">
    <property type="entry name" value="Ribonuclease Z/Hydroxyacylglutathione hydrolase-like"/>
    <property type="match status" value="1"/>
</dbReference>
<gene>
    <name evidence="2" type="ORF">A1A1_06737</name>
</gene>
<dbReference type="Pfam" id="PF21221">
    <property type="entry name" value="B_lactamase-like_C"/>
    <property type="match status" value="1"/>
</dbReference>
<dbReference type="Proteomes" id="UP000004725">
    <property type="component" value="Unassembled WGS sequence"/>
</dbReference>
<name>A0AA87LTH5_9BACL</name>
<dbReference type="InterPro" id="IPR036388">
    <property type="entry name" value="WH-like_DNA-bd_sf"/>
</dbReference>